<name>A0AAV7VLU2_PLEWA</name>
<evidence type="ECO:0000313" key="1">
    <source>
        <dbReference type="EMBL" id="KAJ1201137.1"/>
    </source>
</evidence>
<evidence type="ECO:0000313" key="2">
    <source>
        <dbReference type="Proteomes" id="UP001066276"/>
    </source>
</evidence>
<comment type="caution">
    <text evidence="1">The sequence shown here is derived from an EMBL/GenBank/DDBJ whole genome shotgun (WGS) entry which is preliminary data.</text>
</comment>
<keyword evidence="2" id="KW-1185">Reference proteome</keyword>
<reference evidence="1" key="1">
    <citation type="journal article" date="2022" name="bioRxiv">
        <title>Sequencing and chromosome-scale assembly of the giantPleurodeles waltlgenome.</title>
        <authorList>
            <person name="Brown T."/>
            <person name="Elewa A."/>
            <person name="Iarovenko S."/>
            <person name="Subramanian E."/>
            <person name="Araus A.J."/>
            <person name="Petzold A."/>
            <person name="Susuki M."/>
            <person name="Suzuki K.-i.T."/>
            <person name="Hayashi T."/>
            <person name="Toyoda A."/>
            <person name="Oliveira C."/>
            <person name="Osipova E."/>
            <person name="Leigh N.D."/>
            <person name="Simon A."/>
            <person name="Yun M.H."/>
        </authorList>
    </citation>
    <scope>NUCLEOTIDE SEQUENCE</scope>
    <source>
        <strain evidence="1">20211129_DDA</strain>
        <tissue evidence="1">Liver</tissue>
    </source>
</reference>
<gene>
    <name evidence="1" type="ORF">NDU88_004952</name>
</gene>
<organism evidence="1 2">
    <name type="scientific">Pleurodeles waltl</name>
    <name type="common">Iberian ribbed newt</name>
    <dbReference type="NCBI Taxonomy" id="8319"/>
    <lineage>
        <taxon>Eukaryota</taxon>
        <taxon>Metazoa</taxon>
        <taxon>Chordata</taxon>
        <taxon>Craniata</taxon>
        <taxon>Vertebrata</taxon>
        <taxon>Euteleostomi</taxon>
        <taxon>Amphibia</taxon>
        <taxon>Batrachia</taxon>
        <taxon>Caudata</taxon>
        <taxon>Salamandroidea</taxon>
        <taxon>Salamandridae</taxon>
        <taxon>Pleurodelinae</taxon>
        <taxon>Pleurodeles</taxon>
    </lineage>
</organism>
<dbReference type="EMBL" id="JANPWB010000003">
    <property type="protein sequence ID" value="KAJ1201137.1"/>
    <property type="molecule type" value="Genomic_DNA"/>
</dbReference>
<proteinExistence type="predicted"/>
<accession>A0AAV7VLU2</accession>
<sequence length="236" mass="25413">MAGSHVRDEDSAKSEEGLQTFSFESGQAIRLSDSLKESTLAIPFKMATSSKFIGQIIIIDSDGEVSMRRDEGSLEYGMKYQQQQFNEGSHPELQIFHRWDTGRAVSSHLPALGTVLLDSGLILYDDLVDYNEEQEIGEGELCEVGGESKGKEMHRKGENQAVVHVGRKGSSKKVVGLVSLAVGSSPSAFASESLGRLFGKDANNEGVKETNNANLRVVNKKVGVNDGKSGTGGEGF</sequence>
<protein>
    <submittedName>
        <fullName evidence="1">Uncharacterized protein</fullName>
    </submittedName>
</protein>
<dbReference type="Proteomes" id="UP001066276">
    <property type="component" value="Chromosome 2_1"/>
</dbReference>
<dbReference type="AlphaFoldDB" id="A0AAV7VLU2"/>